<gene>
    <name evidence="7" type="ORF">SAMN04488047_11922</name>
</gene>
<dbReference type="PROSITE" id="PS51077">
    <property type="entry name" value="HTH_ICLR"/>
    <property type="match status" value="1"/>
</dbReference>
<evidence type="ECO:0000313" key="7">
    <source>
        <dbReference type="EMBL" id="SFP92805.1"/>
    </source>
</evidence>
<dbReference type="InterPro" id="IPR036390">
    <property type="entry name" value="WH_DNA-bd_sf"/>
</dbReference>
<dbReference type="InterPro" id="IPR005471">
    <property type="entry name" value="Tscrpt_reg_IclR_N"/>
</dbReference>
<feature type="domain" description="IclR-ED" evidence="6">
    <location>
        <begin position="73"/>
        <end position="255"/>
    </location>
</feature>
<dbReference type="PANTHER" id="PTHR30136:SF24">
    <property type="entry name" value="HTH-TYPE TRANSCRIPTIONAL REPRESSOR ALLR"/>
    <property type="match status" value="1"/>
</dbReference>
<name>A0A1I5UC32_9RHOB</name>
<dbReference type="OrthoDB" id="9790046at2"/>
<dbReference type="GO" id="GO:0003700">
    <property type="term" value="F:DNA-binding transcription factor activity"/>
    <property type="evidence" value="ECO:0007669"/>
    <property type="project" value="TreeGrafter"/>
</dbReference>
<evidence type="ECO:0000256" key="4">
    <source>
        <dbReference type="SAM" id="MobiDB-lite"/>
    </source>
</evidence>
<evidence type="ECO:0000259" key="6">
    <source>
        <dbReference type="PROSITE" id="PS51078"/>
    </source>
</evidence>
<dbReference type="GO" id="GO:0045892">
    <property type="term" value="P:negative regulation of DNA-templated transcription"/>
    <property type="evidence" value="ECO:0007669"/>
    <property type="project" value="TreeGrafter"/>
</dbReference>
<dbReference type="GO" id="GO:0003677">
    <property type="term" value="F:DNA binding"/>
    <property type="evidence" value="ECO:0007669"/>
    <property type="project" value="UniProtKB-KW"/>
</dbReference>
<dbReference type="InterPro" id="IPR036388">
    <property type="entry name" value="WH-like_DNA-bd_sf"/>
</dbReference>
<dbReference type="InterPro" id="IPR014757">
    <property type="entry name" value="Tscrpt_reg_IclR_C"/>
</dbReference>
<proteinExistence type="predicted"/>
<keyword evidence="2" id="KW-0238">DNA-binding</keyword>
<dbReference type="Gene3D" id="3.30.450.40">
    <property type="match status" value="1"/>
</dbReference>
<feature type="domain" description="HTH iclR-type" evidence="5">
    <location>
        <begin position="11"/>
        <end position="72"/>
    </location>
</feature>
<organism evidence="7 8">
    <name type="scientific">Tranquillimonas alkanivorans</name>
    <dbReference type="NCBI Taxonomy" id="441119"/>
    <lineage>
        <taxon>Bacteria</taxon>
        <taxon>Pseudomonadati</taxon>
        <taxon>Pseudomonadota</taxon>
        <taxon>Alphaproteobacteria</taxon>
        <taxon>Rhodobacterales</taxon>
        <taxon>Roseobacteraceae</taxon>
        <taxon>Tranquillimonas</taxon>
    </lineage>
</organism>
<evidence type="ECO:0000313" key="8">
    <source>
        <dbReference type="Proteomes" id="UP000199356"/>
    </source>
</evidence>
<keyword evidence="8" id="KW-1185">Reference proteome</keyword>
<dbReference type="SUPFAM" id="SSF46785">
    <property type="entry name" value="Winged helix' DNA-binding domain"/>
    <property type="match status" value="1"/>
</dbReference>
<reference evidence="7 8" key="1">
    <citation type="submission" date="2016-10" db="EMBL/GenBank/DDBJ databases">
        <authorList>
            <person name="de Groot N.N."/>
        </authorList>
    </citation>
    <scope>NUCLEOTIDE SEQUENCE [LARGE SCALE GENOMIC DNA]</scope>
    <source>
        <strain evidence="7 8">DSM 19547</strain>
    </source>
</reference>
<evidence type="ECO:0000256" key="1">
    <source>
        <dbReference type="ARBA" id="ARBA00023015"/>
    </source>
</evidence>
<protein>
    <submittedName>
        <fullName evidence="7">Transcriptional regulator, IclR family</fullName>
    </submittedName>
</protein>
<evidence type="ECO:0000259" key="5">
    <source>
        <dbReference type="PROSITE" id="PS51077"/>
    </source>
</evidence>
<keyword evidence="1" id="KW-0805">Transcription regulation</keyword>
<evidence type="ECO:0000256" key="2">
    <source>
        <dbReference type="ARBA" id="ARBA00023125"/>
    </source>
</evidence>
<feature type="region of interest" description="Disordered" evidence="4">
    <location>
        <begin position="161"/>
        <end position="182"/>
    </location>
</feature>
<dbReference type="STRING" id="441119.SAMN04488047_11922"/>
<dbReference type="Proteomes" id="UP000199356">
    <property type="component" value="Unassembled WGS sequence"/>
</dbReference>
<dbReference type="EMBL" id="FOXA01000019">
    <property type="protein sequence ID" value="SFP92805.1"/>
    <property type="molecule type" value="Genomic_DNA"/>
</dbReference>
<dbReference type="PROSITE" id="PS51078">
    <property type="entry name" value="ICLR_ED"/>
    <property type="match status" value="1"/>
</dbReference>
<dbReference type="Gene3D" id="1.10.10.10">
    <property type="entry name" value="Winged helix-like DNA-binding domain superfamily/Winged helix DNA-binding domain"/>
    <property type="match status" value="1"/>
</dbReference>
<evidence type="ECO:0000256" key="3">
    <source>
        <dbReference type="ARBA" id="ARBA00023163"/>
    </source>
</evidence>
<dbReference type="InterPro" id="IPR050707">
    <property type="entry name" value="HTH_MetabolicPath_Reg"/>
</dbReference>
<accession>A0A1I5UC32</accession>
<keyword evidence="3" id="KW-0804">Transcription</keyword>
<dbReference type="InterPro" id="IPR029016">
    <property type="entry name" value="GAF-like_dom_sf"/>
</dbReference>
<dbReference type="SUPFAM" id="SSF55781">
    <property type="entry name" value="GAF domain-like"/>
    <property type="match status" value="1"/>
</dbReference>
<dbReference type="RefSeq" id="WP_093424589.1">
    <property type="nucleotide sequence ID" value="NZ_FOXA01000019.1"/>
</dbReference>
<dbReference type="SMART" id="SM00346">
    <property type="entry name" value="HTH_ICLR"/>
    <property type="match status" value="1"/>
</dbReference>
<dbReference type="AlphaFoldDB" id="A0A1I5UC32"/>
<sequence>MSQIKPTRTRTSGIDRSLQVMDLLTERQVPMSAYELAKAAGAPASTIYRLIDELVERSMLSRVDEGRIWLGPRLMRYGLAYRGRIDMFAEAEREMHALSRRTGEMIQICTRDEGMMVVMGMAEGEGHFRVTSDVGTRVPLNWTASGRLLLGHLSESERLEAFRSSARPSRTGLAETDPETLSRQSREDYLNGLAVQIDSSEESVACIAAPVRDEAGACMMTLSVVMPKHRVSDKFDWLAEQVRSAAAAVERAMGHHKGL</sequence>
<dbReference type="Pfam" id="PF01614">
    <property type="entry name" value="IclR_C"/>
    <property type="match status" value="1"/>
</dbReference>
<dbReference type="PANTHER" id="PTHR30136">
    <property type="entry name" value="HELIX-TURN-HELIX TRANSCRIPTIONAL REGULATOR, ICLR FAMILY"/>
    <property type="match status" value="1"/>
</dbReference>
<dbReference type="Pfam" id="PF09339">
    <property type="entry name" value="HTH_IclR"/>
    <property type="match status" value="1"/>
</dbReference>